<accession>A0ABW0PSQ3</accession>
<reference evidence="3" key="1">
    <citation type="journal article" date="2019" name="Int. J. Syst. Evol. Microbiol.">
        <title>The Global Catalogue of Microorganisms (GCM) 10K type strain sequencing project: providing services to taxonomists for standard genome sequencing and annotation.</title>
        <authorList>
            <consortium name="The Broad Institute Genomics Platform"/>
            <consortium name="The Broad Institute Genome Sequencing Center for Infectious Disease"/>
            <person name="Wu L."/>
            <person name="Ma J."/>
        </authorList>
    </citation>
    <scope>NUCLEOTIDE SEQUENCE [LARGE SCALE GENOMIC DNA]</scope>
    <source>
        <strain evidence="3">KACC 12633</strain>
    </source>
</reference>
<dbReference type="Gene3D" id="3.40.50.880">
    <property type="match status" value="1"/>
</dbReference>
<evidence type="ECO:0000259" key="1">
    <source>
        <dbReference type="Pfam" id="PF07090"/>
    </source>
</evidence>
<name>A0ABW0PSQ3_9HYPH</name>
<dbReference type="PANTHER" id="PTHR37947:SF2">
    <property type="entry name" value="VON WILLEBRAND FACTOR TYPE A"/>
    <property type="match status" value="1"/>
</dbReference>
<protein>
    <submittedName>
        <fullName evidence="2">Glutamine amidotransferase</fullName>
    </submittedName>
</protein>
<gene>
    <name evidence="2" type="ORF">ACFPP9_02250</name>
</gene>
<organism evidence="2 3">
    <name type="scientific">Kaistia terrae</name>
    <dbReference type="NCBI Taxonomy" id="537017"/>
    <lineage>
        <taxon>Bacteria</taxon>
        <taxon>Pseudomonadati</taxon>
        <taxon>Pseudomonadota</taxon>
        <taxon>Alphaproteobacteria</taxon>
        <taxon>Hyphomicrobiales</taxon>
        <taxon>Kaistiaceae</taxon>
        <taxon>Kaistia</taxon>
    </lineage>
</organism>
<dbReference type="RefSeq" id="WP_266342608.1">
    <property type="nucleotide sequence ID" value="NZ_JAPKNH010000002.1"/>
</dbReference>
<evidence type="ECO:0000313" key="2">
    <source>
        <dbReference type="EMBL" id="MFC5514577.1"/>
    </source>
</evidence>
<sequence length="252" mass="27314">MKPILLAGETFHVTSFAAKGYEVGASSRYSNGAERFIAALAASGIPVTQIGGERCEAEFPRDLDTLSNYSAVILSDVGALSLLYTPETRAGLRSVNRLELLRQWVEQGGSLMMAGGYTSFQGMDGMALFHGTAVEECLPVSCLPGPDGLEAPEGLDPVVIEADHPILRGIPADMPYVLGMNRVVARDTSTTLIHCVHRGAKLPLLAVRDYGAGRTLAWMTDIGPHWLSRDFLAWPGYDRLMPNIGRWLAREI</sequence>
<dbReference type="InterPro" id="IPR029062">
    <property type="entry name" value="Class_I_gatase-like"/>
</dbReference>
<dbReference type="EMBL" id="JBHSML010000002">
    <property type="protein sequence ID" value="MFC5514577.1"/>
    <property type="molecule type" value="Genomic_DNA"/>
</dbReference>
<dbReference type="CDD" id="cd03143">
    <property type="entry name" value="A4_beta-galactosidase_middle_domain"/>
    <property type="match status" value="1"/>
</dbReference>
<evidence type="ECO:0000313" key="3">
    <source>
        <dbReference type="Proteomes" id="UP001596150"/>
    </source>
</evidence>
<keyword evidence="3" id="KW-1185">Reference proteome</keyword>
<dbReference type="Proteomes" id="UP001596150">
    <property type="component" value="Unassembled WGS sequence"/>
</dbReference>
<feature type="domain" description="Putative glutamine amidotransferase" evidence="1">
    <location>
        <begin position="4"/>
        <end position="249"/>
    </location>
</feature>
<dbReference type="Pfam" id="PF07090">
    <property type="entry name" value="GATase1_like"/>
    <property type="match status" value="1"/>
</dbReference>
<dbReference type="SUPFAM" id="SSF52317">
    <property type="entry name" value="Class I glutamine amidotransferase-like"/>
    <property type="match status" value="1"/>
</dbReference>
<proteinExistence type="predicted"/>
<comment type="caution">
    <text evidence="2">The sequence shown here is derived from an EMBL/GenBank/DDBJ whole genome shotgun (WGS) entry which is preliminary data.</text>
</comment>
<keyword evidence="2" id="KW-0315">Glutamine amidotransferase</keyword>
<dbReference type="PANTHER" id="PTHR37947">
    <property type="entry name" value="BLL2462 PROTEIN"/>
    <property type="match status" value="1"/>
</dbReference>
<dbReference type="InterPro" id="IPR010768">
    <property type="entry name" value="GATase1-like"/>
</dbReference>